<proteinExistence type="predicted"/>
<name>A0ACC0QDK3_9HYPO</name>
<accession>A0ACC0QDK3</accession>
<organism evidence="1 2">
    <name type="scientific">Fusarium keratoplasticum</name>
    <dbReference type="NCBI Taxonomy" id="1328300"/>
    <lineage>
        <taxon>Eukaryota</taxon>
        <taxon>Fungi</taxon>
        <taxon>Dikarya</taxon>
        <taxon>Ascomycota</taxon>
        <taxon>Pezizomycotina</taxon>
        <taxon>Sordariomycetes</taxon>
        <taxon>Hypocreomycetidae</taxon>
        <taxon>Hypocreales</taxon>
        <taxon>Nectriaceae</taxon>
        <taxon>Fusarium</taxon>
        <taxon>Fusarium solani species complex</taxon>
    </lineage>
</organism>
<gene>
    <name evidence="1" type="ORF">NCS57_01364700</name>
</gene>
<keyword evidence="2" id="KW-1185">Reference proteome</keyword>
<comment type="caution">
    <text evidence="1">The sequence shown here is derived from an EMBL/GenBank/DDBJ whole genome shotgun (WGS) entry which is preliminary data.</text>
</comment>
<dbReference type="Proteomes" id="UP001065298">
    <property type="component" value="Chromosome 12"/>
</dbReference>
<sequence length="135" mass="15248">MQRFGTRVLHCTAELARSNNNACKRVLGVVNSAGPQTTSQPKRTPSRSRPKKKAKTKSYQWEAPKSYGELKPEVLNPQPGDIFACWQKAQGFLPRHDCSLGGFERFKFVHTLQRTGLDEEIPDCYAQAQKTDTRP</sequence>
<evidence type="ECO:0000313" key="1">
    <source>
        <dbReference type="EMBL" id="KAI8650315.1"/>
    </source>
</evidence>
<reference evidence="1" key="1">
    <citation type="submission" date="2022-06" db="EMBL/GenBank/DDBJ databases">
        <title>Fusarium solani species complex genomes reveal bases of compartmentalisation and animal pathogenesis.</title>
        <authorList>
            <person name="Tsai I.J."/>
        </authorList>
    </citation>
    <scope>NUCLEOTIDE SEQUENCE</scope>
    <source>
        <strain evidence="1">Fu6.1</strain>
    </source>
</reference>
<dbReference type="EMBL" id="CM046514">
    <property type="protein sequence ID" value="KAI8650315.1"/>
    <property type="molecule type" value="Genomic_DNA"/>
</dbReference>
<protein>
    <submittedName>
        <fullName evidence="1">Uncharacterized protein</fullName>
    </submittedName>
</protein>
<evidence type="ECO:0000313" key="2">
    <source>
        <dbReference type="Proteomes" id="UP001065298"/>
    </source>
</evidence>